<name>A0A1T5G9T2_9BACT</name>
<keyword evidence="2" id="KW-1185">Reference proteome</keyword>
<dbReference type="EMBL" id="FUZA01000005">
    <property type="protein sequence ID" value="SKC05174.1"/>
    <property type="molecule type" value="Genomic_DNA"/>
</dbReference>
<evidence type="ECO:0000313" key="2">
    <source>
        <dbReference type="Proteomes" id="UP000190897"/>
    </source>
</evidence>
<reference evidence="2" key="1">
    <citation type="submission" date="2017-02" db="EMBL/GenBank/DDBJ databases">
        <authorList>
            <person name="Varghese N."/>
            <person name="Submissions S."/>
        </authorList>
    </citation>
    <scope>NUCLEOTIDE SEQUENCE [LARGE SCALE GENOMIC DNA]</scope>
    <source>
        <strain evidence="2">DSM 22270</strain>
    </source>
</reference>
<accession>A0A1T5G9T2</accession>
<proteinExistence type="predicted"/>
<gene>
    <name evidence="1" type="ORF">SAMN05660293_03838</name>
</gene>
<dbReference type="AlphaFoldDB" id="A0A1T5G9T2"/>
<dbReference type="Proteomes" id="UP000190897">
    <property type="component" value="Unassembled WGS sequence"/>
</dbReference>
<protein>
    <submittedName>
        <fullName evidence="1">Uncharacterized protein</fullName>
    </submittedName>
</protein>
<sequence length="43" mass="4907">MVVVILPTIDAIFAKQEIYFSRKGKIACYEPQKATFIKSYHTG</sequence>
<evidence type="ECO:0000313" key="1">
    <source>
        <dbReference type="EMBL" id="SKC05174.1"/>
    </source>
</evidence>
<organism evidence="1 2">
    <name type="scientific">Dyadobacter psychrophilus</name>
    <dbReference type="NCBI Taxonomy" id="651661"/>
    <lineage>
        <taxon>Bacteria</taxon>
        <taxon>Pseudomonadati</taxon>
        <taxon>Bacteroidota</taxon>
        <taxon>Cytophagia</taxon>
        <taxon>Cytophagales</taxon>
        <taxon>Spirosomataceae</taxon>
        <taxon>Dyadobacter</taxon>
    </lineage>
</organism>